<reference evidence="2" key="2">
    <citation type="journal article" date="2014" name="ISME J.">
        <title>Microbial stratification in low pH oxic and suboxic macroscopic growths along an acid mine drainage.</title>
        <authorList>
            <person name="Mendez-Garcia C."/>
            <person name="Mesa V."/>
            <person name="Sprenger R.R."/>
            <person name="Richter M."/>
            <person name="Diez M.S."/>
            <person name="Solano J."/>
            <person name="Bargiela R."/>
            <person name="Golyshina O.V."/>
            <person name="Manteca A."/>
            <person name="Ramos J.L."/>
            <person name="Gallego J.R."/>
            <person name="Llorente I."/>
            <person name="Martins Dos Santos V.A."/>
            <person name="Jensen O.N."/>
            <person name="Pelaez A.I."/>
            <person name="Sanchez J."/>
            <person name="Ferrer M."/>
        </authorList>
    </citation>
    <scope>NUCLEOTIDE SEQUENCE</scope>
</reference>
<dbReference type="GO" id="GO:0005737">
    <property type="term" value="C:cytoplasm"/>
    <property type="evidence" value="ECO:0007669"/>
    <property type="project" value="TreeGrafter"/>
</dbReference>
<accession>T1CDV2</accession>
<feature type="non-terminal residue" evidence="2">
    <location>
        <position position="92"/>
    </location>
</feature>
<sequence>MREKELDQKIPDELIESLKDLISDHLIYSAGKDDLNAKVHDWFVSLSLVARDKIVAELMSTMRSYYDQDVKRVYYFSLEFLMGRALSNTLDN</sequence>
<dbReference type="PANTHER" id="PTHR11468">
    <property type="entry name" value="GLYCOGEN PHOSPHORYLASE"/>
    <property type="match status" value="1"/>
</dbReference>
<name>T1CDV2_9ZZZZ</name>
<dbReference type="InterPro" id="IPR000811">
    <property type="entry name" value="Glyco_trans_35"/>
</dbReference>
<organism evidence="2">
    <name type="scientific">mine drainage metagenome</name>
    <dbReference type="NCBI Taxonomy" id="410659"/>
    <lineage>
        <taxon>unclassified sequences</taxon>
        <taxon>metagenomes</taxon>
        <taxon>ecological metagenomes</taxon>
    </lineage>
</organism>
<protein>
    <submittedName>
        <fullName evidence="2">Glycogen/starch/alpha-glucan phosphorylase</fullName>
    </submittedName>
</protein>
<evidence type="ECO:0000256" key="1">
    <source>
        <dbReference type="ARBA" id="ARBA00006047"/>
    </source>
</evidence>
<dbReference type="Gene3D" id="3.40.50.2000">
    <property type="entry name" value="Glycogen Phosphorylase B"/>
    <property type="match status" value="1"/>
</dbReference>
<proteinExistence type="inferred from homology"/>
<dbReference type="EMBL" id="AUZX01001212">
    <property type="protein sequence ID" value="EQD79688.1"/>
    <property type="molecule type" value="Genomic_DNA"/>
</dbReference>
<reference evidence="2" key="1">
    <citation type="submission" date="2013-08" db="EMBL/GenBank/DDBJ databases">
        <authorList>
            <person name="Mendez C."/>
            <person name="Richter M."/>
            <person name="Ferrer M."/>
            <person name="Sanchez J."/>
        </authorList>
    </citation>
    <scope>NUCLEOTIDE SEQUENCE</scope>
</reference>
<dbReference type="GO" id="GO:0005980">
    <property type="term" value="P:glycogen catabolic process"/>
    <property type="evidence" value="ECO:0007669"/>
    <property type="project" value="TreeGrafter"/>
</dbReference>
<gene>
    <name evidence="2" type="ORF">B1A_01596</name>
</gene>
<dbReference type="GO" id="GO:0030170">
    <property type="term" value="F:pyridoxal phosphate binding"/>
    <property type="evidence" value="ECO:0007669"/>
    <property type="project" value="TreeGrafter"/>
</dbReference>
<comment type="caution">
    <text evidence="2">The sequence shown here is derived from an EMBL/GenBank/DDBJ whole genome shotgun (WGS) entry which is preliminary data.</text>
</comment>
<dbReference type="GO" id="GO:0008184">
    <property type="term" value="F:glycogen phosphorylase activity"/>
    <property type="evidence" value="ECO:0007669"/>
    <property type="project" value="InterPro"/>
</dbReference>
<dbReference type="PANTHER" id="PTHR11468:SF3">
    <property type="entry name" value="GLYCOGEN PHOSPHORYLASE, LIVER FORM"/>
    <property type="match status" value="1"/>
</dbReference>
<dbReference type="AlphaFoldDB" id="T1CDV2"/>
<evidence type="ECO:0000313" key="2">
    <source>
        <dbReference type="EMBL" id="EQD79688.1"/>
    </source>
</evidence>
<dbReference type="SUPFAM" id="SSF53756">
    <property type="entry name" value="UDP-Glycosyltransferase/glycogen phosphorylase"/>
    <property type="match status" value="1"/>
</dbReference>
<comment type="similarity">
    <text evidence="1">Belongs to the glycogen phosphorylase family.</text>
</comment>